<evidence type="ECO:0000256" key="1">
    <source>
        <dbReference type="SAM" id="SignalP"/>
    </source>
</evidence>
<proteinExistence type="predicted"/>
<accession>A0A1K1QLE1</accession>
<evidence type="ECO:0000313" key="3">
    <source>
        <dbReference type="Proteomes" id="UP000183257"/>
    </source>
</evidence>
<keyword evidence="3" id="KW-1185">Reference proteome</keyword>
<dbReference type="STRING" id="76595.SAMN05660313_02757"/>
<evidence type="ECO:0008006" key="4">
    <source>
        <dbReference type="Google" id="ProtNLM"/>
    </source>
</evidence>
<protein>
    <recommendedName>
        <fullName evidence="4">Lipocalin-like domain-containing protein</fullName>
    </recommendedName>
</protein>
<dbReference type="AlphaFoldDB" id="A0A1K1QLE1"/>
<gene>
    <name evidence="2" type="ORF">SAMN05660313_02757</name>
</gene>
<name>A0A1K1QLE1_9FLAO</name>
<dbReference type="RefSeq" id="WP_072304385.1">
    <property type="nucleotide sequence ID" value="NZ_FPIY01000004.1"/>
</dbReference>
<feature type="signal peptide" evidence="1">
    <location>
        <begin position="1"/>
        <end position="21"/>
    </location>
</feature>
<evidence type="ECO:0000313" key="2">
    <source>
        <dbReference type="EMBL" id="SFW60597.1"/>
    </source>
</evidence>
<keyword evidence="1" id="KW-0732">Signal</keyword>
<sequence length="163" mass="18643">MNNLKLPILSLLILIITASCSSDDDDDASQELYSSEDLTILHNNNSKTWKLEAYYVDYNSKQKSEQNDCLVDDIYTFKPDGIIEVVTGLENCYYGDNEIAEAEYSFYEDEGHLYITIIRGEITNNLVKSTSFTLQLIELTENRMVFASGDKDNYKISLIFITE</sequence>
<feature type="chain" id="PRO_5012046501" description="Lipocalin-like domain-containing protein" evidence="1">
    <location>
        <begin position="22"/>
        <end position="163"/>
    </location>
</feature>
<dbReference type="EMBL" id="FPIY01000004">
    <property type="protein sequence ID" value="SFW60597.1"/>
    <property type="molecule type" value="Genomic_DNA"/>
</dbReference>
<dbReference type="PROSITE" id="PS51257">
    <property type="entry name" value="PROKAR_LIPOPROTEIN"/>
    <property type="match status" value="1"/>
</dbReference>
<organism evidence="2 3">
    <name type="scientific">Cellulophaga fucicola</name>
    <dbReference type="NCBI Taxonomy" id="76595"/>
    <lineage>
        <taxon>Bacteria</taxon>
        <taxon>Pseudomonadati</taxon>
        <taxon>Bacteroidota</taxon>
        <taxon>Flavobacteriia</taxon>
        <taxon>Flavobacteriales</taxon>
        <taxon>Flavobacteriaceae</taxon>
        <taxon>Cellulophaga</taxon>
    </lineage>
</organism>
<reference evidence="3" key="1">
    <citation type="submission" date="2016-11" db="EMBL/GenBank/DDBJ databases">
        <authorList>
            <person name="Varghese N."/>
            <person name="Submissions S."/>
        </authorList>
    </citation>
    <scope>NUCLEOTIDE SEQUENCE [LARGE SCALE GENOMIC DNA]</scope>
    <source>
        <strain evidence="3">DSM 24786</strain>
    </source>
</reference>
<dbReference type="Proteomes" id="UP000183257">
    <property type="component" value="Unassembled WGS sequence"/>
</dbReference>
<dbReference type="OrthoDB" id="1426257at2"/>